<dbReference type="HOGENOM" id="CLU_062001_0_0_9"/>
<accession>A0A089MBG6</accession>
<evidence type="ECO:0000259" key="1">
    <source>
        <dbReference type="PROSITE" id="PS51186"/>
    </source>
</evidence>
<dbReference type="SUPFAM" id="SSF55729">
    <property type="entry name" value="Acyl-CoA N-acyltransferases (Nat)"/>
    <property type="match status" value="1"/>
</dbReference>
<keyword evidence="3" id="KW-1185">Reference proteome</keyword>
<dbReference type="Gene3D" id="3.40.630.30">
    <property type="match status" value="1"/>
</dbReference>
<dbReference type="InterPro" id="IPR016181">
    <property type="entry name" value="Acyl_CoA_acyltransferase"/>
</dbReference>
<feature type="domain" description="N-acetyltransferase" evidence="1">
    <location>
        <begin position="2"/>
        <end position="151"/>
    </location>
</feature>
<dbReference type="STRING" id="189425.PGRAT_20300"/>
<evidence type="ECO:0000313" key="3">
    <source>
        <dbReference type="Proteomes" id="UP000029500"/>
    </source>
</evidence>
<protein>
    <recommendedName>
        <fullName evidence="1">N-acetyltransferase domain-containing protein</fullName>
    </recommendedName>
</protein>
<gene>
    <name evidence="2" type="ORF">PGRAT_20300</name>
</gene>
<dbReference type="GO" id="GO:0016747">
    <property type="term" value="F:acyltransferase activity, transferring groups other than amino-acyl groups"/>
    <property type="evidence" value="ECO:0007669"/>
    <property type="project" value="InterPro"/>
</dbReference>
<dbReference type="EMBL" id="CP009287">
    <property type="protein sequence ID" value="AIQ69705.1"/>
    <property type="molecule type" value="Genomic_DNA"/>
</dbReference>
<dbReference type="Pfam" id="PF13527">
    <property type="entry name" value="Acetyltransf_9"/>
    <property type="match status" value="1"/>
</dbReference>
<dbReference type="OrthoDB" id="5291446at2"/>
<organism evidence="2 3">
    <name type="scientific">Paenibacillus graminis</name>
    <dbReference type="NCBI Taxonomy" id="189425"/>
    <lineage>
        <taxon>Bacteria</taxon>
        <taxon>Bacillati</taxon>
        <taxon>Bacillota</taxon>
        <taxon>Bacilli</taxon>
        <taxon>Bacillales</taxon>
        <taxon>Paenibacillaceae</taxon>
        <taxon>Paenibacillus</taxon>
    </lineage>
</organism>
<dbReference type="RefSeq" id="WP_025705493.1">
    <property type="nucleotide sequence ID" value="NZ_CP009287.1"/>
</dbReference>
<proteinExistence type="predicted"/>
<dbReference type="Proteomes" id="UP000029500">
    <property type="component" value="Chromosome"/>
</dbReference>
<name>A0A089MBG6_9BACL</name>
<dbReference type="InterPro" id="IPR000182">
    <property type="entry name" value="GNAT_dom"/>
</dbReference>
<dbReference type="KEGG" id="pgm:PGRAT_20300"/>
<dbReference type="PROSITE" id="PS51186">
    <property type="entry name" value="GNAT"/>
    <property type="match status" value="1"/>
</dbReference>
<evidence type="ECO:0000313" key="2">
    <source>
        <dbReference type="EMBL" id="AIQ69705.1"/>
    </source>
</evidence>
<dbReference type="CDD" id="cd04301">
    <property type="entry name" value="NAT_SF"/>
    <property type="match status" value="1"/>
</dbReference>
<sequence>MGDIRFVSREELKKAAELSDLVFRGEEQTSMAAKFPGIFSGSFMSSPGVFKDGQLVAFAGLVPGFIQIGAASVPIFSLGSVCTHPEYRGKGYANAILQRVFDHIDRSGGSLLLVSGTRDLYIRQGCHTFGSVRSYLLTTENEAVRKAAAGPAFVREAEEQDWFGLQRLAENREVRFNRSLYELATLVRAEAISDIYKLKQKIYVAETDGRLLAYAVIAVRKELKTDAVPLVIEWGGAPEAALQAITWAIAANGISELMLPVPWHETEMIEALGNSAYLETPNPGTVKIINPVRLWLQIHPYLQQKSPEAVNGVKVHYAAPGGETVLTVNGTAVHLNDKELISLFFDTDPQLELPAASREQLKELFPVPLPYASGLNFV</sequence>
<dbReference type="AlphaFoldDB" id="A0A089MBG6"/>
<reference evidence="2 3" key="1">
    <citation type="submission" date="2014-08" db="EMBL/GenBank/DDBJ databases">
        <title>Comparative genomics of the Paenibacillus odorifer group.</title>
        <authorList>
            <person name="den Bakker H.C."/>
            <person name="Tsai Y.-C."/>
            <person name="Martin N."/>
            <person name="Korlach J."/>
            <person name="Wiedmann M."/>
        </authorList>
    </citation>
    <scope>NUCLEOTIDE SEQUENCE [LARGE SCALE GENOMIC DNA]</scope>
    <source>
        <strain evidence="2 3">DSM 15220</strain>
    </source>
</reference>
<dbReference type="eggNOG" id="COG3153">
    <property type="taxonomic scope" value="Bacteria"/>
</dbReference>